<dbReference type="PANTHER" id="PTHR42829:SF2">
    <property type="entry name" value="NADH-UBIQUINONE OXIDOREDUCTASE CHAIN 5"/>
    <property type="match status" value="1"/>
</dbReference>
<comment type="subcellular location">
    <subcellularLocation>
        <location evidence="1">Endomembrane system</location>
        <topology evidence="1">Multi-pass membrane protein</topology>
    </subcellularLocation>
    <subcellularLocation>
        <location evidence="5">Membrane</location>
        <topology evidence="5">Multi-pass membrane protein</topology>
    </subcellularLocation>
</comment>
<feature type="transmembrane region" description="Helical" evidence="6">
    <location>
        <begin position="466"/>
        <end position="488"/>
    </location>
</feature>
<organism evidence="9 10">
    <name type="scientific">Hymenobacter yonginensis</name>
    <dbReference type="NCBI Taxonomy" id="748197"/>
    <lineage>
        <taxon>Bacteria</taxon>
        <taxon>Pseudomonadati</taxon>
        <taxon>Bacteroidota</taxon>
        <taxon>Cytophagia</taxon>
        <taxon>Cytophagales</taxon>
        <taxon>Hymenobacteraceae</taxon>
        <taxon>Hymenobacter</taxon>
    </lineage>
</organism>
<proteinExistence type="predicted"/>
<accession>A0ABY7PNE0</accession>
<protein>
    <submittedName>
        <fullName evidence="9">NADH-quinone oxidoreductase subunit L</fullName>
    </submittedName>
</protein>
<feature type="transmembrane region" description="Helical" evidence="6">
    <location>
        <begin position="214"/>
        <end position="237"/>
    </location>
</feature>
<dbReference type="Pfam" id="PF00662">
    <property type="entry name" value="Proton_antipo_N"/>
    <property type="match status" value="1"/>
</dbReference>
<feature type="transmembrane region" description="Helical" evidence="6">
    <location>
        <begin position="628"/>
        <end position="646"/>
    </location>
</feature>
<sequence length="648" mass="71083">MQETVIPAAGAPYSTFLYVLIPLLPFLGFLINGLLNRKLSGTVAGAISSLAVLGSFAISVFLFLNFQYQYTVTLFDWISVGSMQIPFSYQIDQLSLIMLLLVTGVGFLIHVYSIGYMHHDENVGKFFSFLNLFVFSMLVLVLGANFVILFIGWEGVGLCSYLLIGFWNKNTAYNNAAKKAFIINRVGDLGFLLGIFLIYLTFDSVQYAEVFQKASTLQIGTGVVTAITLLLFVGATGKSAQLPLYTWLPDAMAGPTPVSALIHAATMVTAGIYMILRANVLFTLAPDTLEVIAIIGAATALFAATIGLAQNDIKKVLAYSTVSQLGYMFLALGVMGYSTSLFHVLTHAFFKALMFLGAGSVIHAMSNEQDMRRMGGLRKSLPITFITFFVGCLAIAGIPPFSGFFSKDEILLHAFEHSKVLYAVGLFTAFLTAFYMFRLLFLTFFGEFRGTEEQKHHLHESPASMTLPLIVLAILAAVGGFMNAPFFLGEENAYLANYLAPLFTYSKQLNPAAFGVHADHATELMLIGLSVGAGVLGIILAYVQYVSRGVRPVEDGESRGFLENLIYHKYYIDELYNALFVRPVMWLSRGLFRYVENGIIDPIVNGFGRLTMGGGQLLRYVQTGSVETYLILMVVGIVLVMALNFGKF</sequence>
<evidence type="ECO:0000256" key="2">
    <source>
        <dbReference type="ARBA" id="ARBA00022692"/>
    </source>
</evidence>
<evidence type="ECO:0000256" key="5">
    <source>
        <dbReference type="RuleBase" id="RU000320"/>
    </source>
</evidence>
<dbReference type="EMBL" id="CP115396">
    <property type="protein sequence ID" value="WBO84703.1"/>
    <property type="molecule type" value="Genomic_DNA"/>
</dbReference>
<gene>
    <name evidence="9" type="primary">nuoL</name>
    <name evidence="9" type="ORF">O9Z63_00325</name>
</gene>
<feature type="transmembrane region" description="Helical" evidence="6">
    <location>
        <begin position="180"/>
        <end position="202"/>
    </location>
</feature>
<dbReference type="PANTHER" id="PTHR42829">
    <property type="entry name" value="NADH-UBIQUINONE OXIDOREDUCTASE CHAIN 5"/>
    <property type="match status" value="1"/>
</dbReference>
<dbReference type="PRINTS" id="PR01434">
    <property type="entry name" value="NADHDHGNASE5"/>
</dbReference>
<keyword evidence="10" id="KW-1185">Reference proteome</keyword>
<evidence type="ECO:0000256" key="6">
    <source>
        <dbReference type="SAM" id="Phobius"/>
    </source>
</evidence>
<feature type="transmembrane region" description="Helical" evidence="6">
    <location>
        <begin position="341"/>
        <end position="362"/>
    </location>
</feature>
<evidence type="ECO:0000259" key="7">
    <source>
        <dbReference type="Pfam" id="PF00361"/>
    </source>
</evidence>
<feature type="transmembrane region" description="Helical" evidence="6">
    <location>
        <begin position="316"/>
        <end position="335"/>
    </location>
</feature>
<feature type="transmembrane region" description="Helical" evidence="6">
    <location>
        <begin position="524"/>
        <end position="543"/>
    </location>
</feature>
<dbReference type="InterPro" id="IPR001516">
    <property type="entry name" value="Proton_antipo_N"/>
</dbReference>
<dbReference type="Proteomes" id="UP001211872">
    <property type="component" value="Chromosome"/>
</dbReference>
<dbReference type="InterPro" id="IPR003945">
    <property type="entry name" value="NU5C-like"/>
</dbReference>
<feature type="transmembrane region" description="Helical" evidence="6">
    <location>
        <begin position="42"/>
        <end position="64"/>
    </location>
</feature>
<feature type="transmembrane region" description="Helical" evidence="6">
    <location>
        <begin position="150"/>
        <end position="168"/>
    </location>
</feature>
<evidence type="ECO:0000259" key="8">
    <source>
        <dbReference type="Pfam" id="PF00662"/>
    </source>
</evidence>
<evidence type="ECO:0000256" key="3">
    <source>
        <dbReference type="ARBA" id="ARBA00022989"/>
    </source>
</evidence>
<dbReference type="InterPro" id="IPR018393">
    <property type="entry name" value="NADHpl_OxRdtase_5_subgr"/>
</dbReference>
<feature type="transmembrane region" description="Helical" evidence="6">
    <location>
        <begin position="258"/>
        <end position="276"/>
    </location>
</feature>
<evidence type="ECO:0000313" key="9">
    <source>
        <dbReference type="EMBL" id="WBO84703.1"/>
    </source>
</evidence>
<keyword evidence="3 6" id="KW-1133">Transmembrane helix</keyword>
<feature type="transmembrane region" description="Helical" evidence="6">
    <location>
        <begin position="94"/>
        <end position="114"/>
    </location>
</feature>
<feature type="transmembrane region" description="Helical" evidence="6">
    <location>
        <begin position="15"/>
        <end position="35"/>
    </location>
</feature>
<dbReference type="NCBIfam" id="NF005141">
    <property type="entry name" value="PRK06590.1"/>
    <property type="match status" value="1"/>
</dbReference>
<evidence type="ECO:0000313" key="10">
    <source>
        <dbReference type="Proteomes" id="UP001211872"/>
    </source>
</evidence>
<feature type="transmembrane region" description="Helical" evidence="6">
    <location>
        <begin position="126"/>
        <end position="144"/>
    </location>
</feature>
<dbReference type="InterPro" id="IPR001750">
    <property type="entry name" value="ND/Mrp_TM"/>
</dbReference>
<dbReference type="NCBIfam" id="TIGR01974">
    <property type="entry name" value="NDH_I_L"/>
    <property type="match status" value="1"/>
</dbReference>
<dbReference type="Gene3D" id="1.20.5.2700">
    <property type="match status" value="1"/>
</dbReference>
<feature type="transmembrane region" description="Helical" evidence="6">
    <location>
        <begin position="288"/>
        <end position="309"/>
    </location>
</feature>
<dbReference type="RefSeq" id="WP_270127251.1">
    <property type="nucleotide sequence ID" value="NZ_CP115396.1"/>
</dbReference>
<keyword evidence="4 6" id="KW-0472">Membrane</keyword>
<feature type="domain" description="NADH-Ubiquinone oxidoreductase (complex I) chain 5 N-terminal" evidence="8">
    <location>
        <begin position="77"/>
        <end position="127"/>
    </location>
</feature>
<dbReference type="PRINTS" id="PR01435">
    <property type="entry name" value="NPOXDRDTASE5"/>
</dbReference>
<dbReference type="Pfam" id="PF00361">
    <property type="entry name" value="Proton_antipo_M"/>
    <property type="match status" value="1"/>
</dbReference>
<keyword evidence="2 5" id="KW-0812">Transmembrane</keyword>
<evidence type="ECO:0000256" key="1">
    <source>
        <dbReference type="ARBA" id="ARBA00004127"/>
    </source>
</evidence>
<reference evidence="9 10" key="1">
    <citation type="journal article" date="2011" name="Int. J. Syst. Evol. Microbiol.">
        <title>Hymenobacter yonginensis sp. nov., isolated from a mesotrophic artificial lake.</title>
        <authorList>
            <person name="Joung Y."/>
            <person name="Cho S.H."/>
            <person name="Kim H."/>
            <person name="Kim S.B."/>
            <person name="Joh K."/>
        </authorList>
    </citation>
    <scope>NUCLEOTIDE SEQUENCE [LARGE SCALE GENOMIC DNA]</scope>
    <source>
        <strain evidence="9 10">KCTC 22745</strain>
    </source>
</reference>
<evidence type="ECO:0000256" key="4">
    <source>
        <dbReference type="ARBA" id="ARBA00023136"/>
    </source>
</evidence>
<feature type="transmembrane region" description="Helical" evidence="6">
    <location>
        <begin position="383"/>
        <end position="401"/>
    </location>
</feature>
<feature type="domain" description="NADH:quinone oxidoreductase/Mrp antiporter transmembrane" evidence="7">
    <location>
        <begin position="145"/>
        <end position="432"/>
    </location>
</feature>
<name>A0ABY7PNE0_9BACT</name>
<feature type="transmembrane region" description="Helical" evidence="6">
    <location>
        <begin position="421"/>
        <end position="445"/>
    </location>
</feature>